<accession>A0ABS9HPE5</accession>
<sequence length="67" mass="7261">ALSRKAIMNTGGQAMVSPRVAKDLWQLASLGVRLLETPKEGIVVQNAATSSLVIEVKEKQFEDPVLQ</sequence>
<dbReference type="EMBL" id="JAKJKU010000075">
    <property type="protein sequence ID" value="MCF6774926.1"/>
    <property type="molecule type" value="Genomic_DNA"/>
</dbReference>
<evidence type="ECO:0000313" key="1">
    <source>
        <dbReference type="EMBL" id="MCF6774926.1"/>
    </source>
</evidence>
<proteinExistence type="predicted"/>
<name>A0ABS9HPE5_9CORY</name>
<feature type="non-terminal residue" evidence="1">
    <location>
        <position position="1"/>
    </location>
</feature>
<organism evidence="1 2">
    <name type="scientific">Corynebacterium parakroppenstedtii</name>
    <dbReference type="NCBI Taxonomy" id="2828363"/>
    <lineage>
        <taxon>Bacteria</taxon>
        <taxon>Bacillati</taxon>
        <taxon>Actinomycetota</taxon>
        <taxon>Actinomycetes</taxon>
        <taxon>Mycobacteriales</taxon>
        <taxon>Corynebacteriaceae</taxon>
        <taxon>Corynebacterium</taxon>
    </lineage>
</organism>
<gene>
    <name evidence="1" type="ORF">L3H44_11080</name>
</gene>
<protein>
    <submittedName>
        <fullName evidence="1">Uncharacterized protein</fullName>
    </submittedName>
</protein>
<keyword evidence="2" id="KW-1185">Reference proteome</keyword>
<reference evidence="1 2" key="1">
    <citation type="submission" date="2022-01" db="EMBL/GenBank/DDBJ databases">
        <title>Identification and Characterization of Corynebacterium sp.</title>
        <authorList>
            <person name="Luo Q."/>
            <person name="Qu P."/>
            <person name="Chen Q."/>
        </authorList>
    </citation>
    <scope>NUCLEOTIDE SEQUENCE [LARGE SCALE GENOMIC DNA]</scope>
    <source>
        <strain evidence="1 2">MC-12</strain>
    </source>
</reference>
<comment type="caution">
    <text evidence="1">The sequence shown here is derived from an EMBL/GenBank/DDBJ whole genome shotgun (WGS) entry which is preliminary data.</text>
</comment>
<evidence type="ECO:0000313" key="2">
    <source>
        <dbReference type="Proteomes" id="UP001200604"/>
    </source>
</evidence>
<dbReference type="Proteomes" id="UP001200604">
    <property type="component" value="Unassembled WGS sequence"/>
</dbReference>